<evidence type="ECO:0000256" key="1">
    <source>
        <dbReference type="SAM" id="SignalP"/>
    </source>
</evidence>
<gene>
    <name evidence="2" type="ORF">P7V44_19760</name>
    <name evidence="3" type="ORF">Q5E86_20070</name>
</gene>
<dbReference type="Proteomes" id="UP001176478">
    <property type="component" value="Unassembled WGS sequence"/>
</dbReference>
<evidence type="ECO:0000313" key="2">
    <source>
        <dbReference type="EMBL" id="MDG4698463.1"/>
    </source>
</evidence>
<feature type="chain" id="PRO_5041227815" description="Lipoprotein" evidence="1">
    <location>
        <begin position="20"/>
        <end position="297"/>
    </location>
</feature>
<proteinExistence type="predicted"/>
<reference evidence="3" key="3">
    <citation type="journal article" date="2024" name="Int. J. Antimicrob. Agents">
        <title>Identification of a novel Providencia species showing multi-drug-resistant in three patients with hospital-acquired infection.</title>
        <authorList>
            <person name="Yang W."/>
            <person name="Chen J."/>
            <person name="Yang F."/>
            <person name="Ji P."/>
            <person name="Shen S."/>
            <person name="Yin D."/>
            <person name="Hu F."/>
        </authorList>
    </citation>
    <scope>NUCLEOTIDE SEQUENCE</scope>
    <source>
        <strain evidence="3">CRE-138-0111</strain>
    </source>
</reference>
<organism evidence="2 4">
    <name type="scientific">Providencia huashanensis</name>
    <dbReference type="NCBI Taxonomy" id="3037798"/>
    <lineage>
        <taxon>Bacteria</taxon>
        <taxon>Pseudomonadati</taxon>
        <taxon>Pseudomonadota</taxon>
        <taxon>Gammaproteobacteria</taxon>
        <taxon>Enterobacterales</taxon>
        <taxon>Morganellaceae</taxon>
        <taxon>Providencia</taxon>
    </lineage>
</organism>
<dbReference type="Proteomes" id="UP001156701">
    <property type="component" value="Unassembled WGS sequence"/>
</dbReference>
<protein>
    <recommendedName>
        <fullName evidence="6">Lipoprotein</fullName>
    </recommendedName>
</protein>
<dbReference type="EMBL" id="JARRYG010000027">
    <property type="protein sequence ID" value="MDG4698463.1"/>
    <property type="molecule type" value="Genomic_DNA"/>
</dbReference>
<evidence type="ECO:0008006" key="6">
    <source>
        <dbReference type="Google" id="ProtNLM"/>
    </source>
</evidence>
<sequence length="297" mass="33767">MKIILKIIWFIAAVISISACDDFQALDGKGKFYYTNPSTDTMTFKLDGKAYDILPDGKGVILISSGLHHLEDEKGHITDFFVFENNSGGIINPNQFVYYTLSEVYAVDGKENRFQPASYPVTINGHELEMPIRSSNATIIDANIFRCSYPVGEAFPESITLYDDNLDGNIKSKCFDKLELIQYIKNEYNKNLLPQKNHHGFLDSVNIDFMYVEPTADFANANVQLKAEKLVKLVTKLKDSDDADIHKKLNEEFYQATTELVHEYAQSSASNTVSENVKYNEFIQQINLLRENGIWVR</sequence>
<name>A0AA42JWS0_9GAMM</name>
<evidence type="ECO:0000313" key="3">
    <source>
        <dbReference type="EMBL" id="MDO7858593.1"/>
    </source>
</evidence>
<keyword evidence="5" id="KW-1185">Reference proteome</keyword>
<reference evidence="2" key="1">
    <citation type="submission" date="2023-03" db="EMBL/GenBank/DDBJ databases">
        <title>a new species belonging to Providencia genus.</title>
        <authorList>
            <person name="Yang W."/>
            <person name="Hu F."/>
            <person name="Shen S."/>
            <person name="Ding L."/>
            <person name="Yin D."/>
        </authorList>
    </citation>
    <scope>NUCLEOTIDE SEQUENCE</scope>
    <source>
        <strain evidence="2">CRE-3FA-0001</strain>
    </source>
</reference>
<dbReference type="AlphaFoldDB" id="A0AA42JWS0"/>
<dbReference type="PROSITE" id="PS51257">
    <property type="entry name" value="PROKAR_LIPOPROTEIN"/>
    <property type="match status" value="1"/>
</dbReference>
<evidence type="ECO:0000313" key="4">
    <source>
        <dbReference type="Proteomes" id="UP001156701"/>
    </source>
</evidence>
<feature type="signal peptide" evidence="1">
    <location>
        <begin position="1"/>
        <end position="19"/>
    </location>
</feature>
<dbReference type="RefSeq" id="WP_166685847.1">
    <property type="nucleotide sequence ID" value="NZ_JARRYG010000027.1"/>
</dbReference>
<evidence type="ECO:0000313" key="5">
    <source>
        <dbReference type="Proteomes" id="UP001176478"/>
    </source>
</evidence>
<accession>A0AA42JWS0</accession>
<keyword evidence="1" id="KW-0732">Signal</keyword>
<reference evidence="3" key="2">
    <citation type="submission" date="2023-07" db="EMBL/GenBank/DDBJ databases">
        <authorList>
            <person name="Yang W."/>
            <person name="Chen J."/>
            <person name="Ji P."/>
            <person name="Hu F."/>
        </authorList>
    </citation>
    <scope>NUCLEOTIDE SEQUENCE</scope>
    <source>
        <strain evidence="3">CRE-138-0111</strain>
    </source>
</reference>
<dbReference type="EMBL" id="JAUQTG010000016">
    <property type="protein sequence ID" value="MDO7858593.1"/>
    <property type="molecule type" value="Genomic_DNA"/>
</dbReference>
<comment type="caution">
    <text evidence="2">The sequence shown here is derived from an EMBL/GenBank/DDBJ whole genome shotgun (WGS) entry which is preliminary data.</text>
</comment>